<dbReference type="GO" id="GO:0003723">
    <property type="term" value="F:RNA binding"/>
    <property type="evidence" value="ECO:0007669"/>
    <property type="project" value="UniProtKB-KW"/>
</dbReference>
<dbReference type="Pfam" id="PF05183">
    <property type="entry name" value="RdRP"/>
    <property type="match status" value="1"/>
</dbReference>
<dbReference type="PANTHER" id="PTHR23079:SF55">
    <property type="entry name" value="RNA-DIRECTED RNA POLYMERASE"/>
    <property type="match status" value="1"/>
</dbReference>
<dbReference type="InterPro" id="IPR057596">
    <property type="entry name" value="RDRP_core"/>
</dbReference>
<protein>
    <recommendedName>
        <fullName evidence="1">RNA-dependent RNA polymerase</fullName>
        <ecNumber evidence="1">2.7.7.48</ecNumber>
    </recommendedName>
</protein>
<dbReference type="AlphaFoldDB" id="A0A1Y2IS74"/>
<dbReference type="GO" id="GO:0030422">
    <property type="term" value="P:siRNA processing"/>
    <property type="evidence" value="ECO:0007669"/>
    <property type="project" value="TreeGrafter"/>
</dbReference>
<dbReference type="OrthoDB" id="6513042at2759"/>
<dbReference type="InterPro" id="IPR007855">
    <property type="entry name" value="RDRP"/>
</dbReference>
<sequence>MEVFMTNIVPGTPLHKFKVNIATILHAPPFRQPTQSLINFEVYIFPRKQRSRFQCGVLTLPTTDIGELFLRLYGGMAPQRSVTLGSTRIQFQLSRNAPRRDVLERIRRMPFEDPRVARAREVEDEALQALKVAVLTIQFGWECRDHVYSVEWEKTCSAELTLVAERREFRISVRGSGFDNRSMIVIRAPQIAWVSAAVHDDDAVAVIFFSLSYPPAFESESSTSQLITALGQQAPSRQRWSAFDESHAPLAPYTSLALRLECSSQEDLRTFRNMARSVHVHPEKFSYHVERRGLFAQPLREEYAIWIVRQPMIVGFQVEALLRSWLLDFNEVLRLRRPIEGVLRSKGRDFTAALLQDYMAQAKALYWYGEDSPGSEAGSSTQLPSGEPMDPVQLFAHVHAGFIYKPVNTDLNMATSTAPFYCLHVNVTPTTMILEGPYPERSNRIMRKYHTSHDSFLRVSFQDENRLQLRFDREVDGRDFIARRVKPILLEGLTFAGAHFDFLAYSQSALKEHAVWFVKPFRHRDELGYTTVVDAAAIISDIGTFRNLPFDPNLMRCPARYAARISQAFTATDASISVDVGQIILGDDIKDTSGMYAFTDGVGTLSPDLAKEIWRALQERKRRGRRDRTYPRAYQIRFQGSKGMLSVDYTLSGRAILLRPSMVKFEAPHSLTIEIARAFDRPGVYYLNRPLIMLLDGLGVPHEVFQTLQDNAVRDVQDSVVSLERSARLLDGHGLGASFRLSSAMLGLHKLGVGPLDGDRFWQQMMDFAVNHVLRELKHHARIPVPNSWTLVGVADVHGYLREGEIFACIDPPDSHNLIYLKGRTLISRSPTIHPGDVQVVNAIGRPPPGSPFARESLRNTVVFSIQGARPLPSCLGGGDLDGDVYNVTTMPELLPPRTFPAASYEPAKRKLVEHESTMADVAEFVAEYITSDTLGIIATTWLTIADQSPDHIFDPDCLKLAALHSDAVDYPKSGQPVPINSIPHPHFKIKPDWSAPETSTEGSRNFYDSSRAIGKLYRAIELPAVRTINSVRRFQSRHLGGDAGGTAAEFFDRFQSPDDRDAGEVFTAVQERVEAFIDPADYDQATVTVIWELYRTYVSRLRAICADHTLSNSRTAMLTEEEAVIGTIVAKCTQPRKRKDLMAKMREQTTMLVGDVRSELAGDDDVPPERSLRSAWIAFQVAETEHEQFGARSFMWVALTAVFEAIKEIEEEERTPGHGG</sequence>
<dbReference type="EMBL" id="KZ084100">
    <property type="protein sequence ID" value="OSD03523.1"/>
    <property type="molecule type" value="Genomic_DNA"/>
</dbReference>
<feature type="domain" description="RDRP core" evidence="2">
    <location>
        <begin position="427"/>
        <end position="1021"/>
    </location>
</feature>
<dbReference type="GO" id="GO:0031380">
    <property type="term" value="C:nuclear RNA-directed RNA polymerase complex"/>
    <property type="evidence" value="ECO:0007669"/>
    <property type="project" value="TreeGrafter"/>
</dbReference>
<proteinExistence type="inferred from homology"/>
<comment type="catalytic activity">
    <reaction evidence="1">
        <text>RNA(n) + a ribonucleoside 5'-triphosphate = RNA(n+1) + diphosphate</text>
        <dbReference type="Rhea" id="RHEA:21248"/>
        <dbReference type="Rhea" id="RHEA-COMP:14527"/>
        <dbReference type="Rhea" id="RHEA-COMP:17342"/>
        <dbReference type="ChEBI" id="CHEBI:33019"/>
        <dbReference type="ChEBI" id="CHEBI:61557"/>
        <dbReference type="ChEBI" id="CHEBI:140395"/>
        <dbReference type="EC" id="2.7.7.48"/>
    </reaction>
</comment>
<dbReference type="GO" id="GO:0003968">
    <property type="term" value="F:RNA-directed RNA polymerase activity"/>
    <property type="evidence" value="ECO:0007669"/>
    <property type="project" value="UniProtKB-KW"/>
</dbReference>
<keyword evidence="1" id="KW-0548">Nucleotidyltransferase</keyword>
<organism evidence="3 4">
    <name type="scientific">Trametes coccinea (strain BRFM310)</name>
    <name type="common">Pycnoporus coccineus</name>
    <dbReference type="NCBI Taxonomy" id="1353009"/>
    <lineage>
        <taxon>Eukaryota</taxon>
        <taxon>Fungi</taxon>
        <taxon>Dikarya</taxon>
        <taxon>Basidiomycota</taxon>
        <taxon>Agaricomycotina</taxon>
        <taxon>Agaricomycetes</taxon>
        <taxon>Polyporales</taxon>
        <taxon>Polyporaceae</taxon>
        <taxon>Trametes</taxon>
    </lineage>
</organism>
<gene>
    <name evidence="3" type="ORF">PYCCODRAFT_1409264</name>
</gene>
<name>A0A1Y2IS74_TRAC3</name>
<dbReference type="STRING" id="1353009.A0A1Y2IS74"/>
<evidence type="ECO:0000256" key="1">
    <source>
        <dbReference type="RuleBase" id="RU363098"/>
    </source>
</evidence>
<evidence type="ECO:0000259" key="2">
    <source>
        <dbReference type="Pfam" id="PF05183"/>
    </source>
</evidence>
<keyword evidence="4" id="KW-1185">Reference proteome</keyword>
<accession>A0A1Y2IS74</accession>
<keyword evidence="1" id="KW-0808">Transferase</keyword>
<keyword evidence="1" id="KW-0696">RNA-directed RNA polymerase</keyword>
<dbReference type="PANTHER" id="PTHR23079">
    <property type="entry name" value="RNA-DEPENDENT RNA POLYMERASE"/>
    <property type="match status" value="1"/>
</dbReference>
<dbReference type="EC" id="2.7.7.48" evidence="1"/>
<dbReference type="Proteomes" id="UP000193067">
    <property type="component" value="Unassembled WGS sequence"/>
</dbReference>
<reference evidence="3 4" key="1">
    <citation type="journal article" date="2015" name="Biotechnol. Biofuels">
        <title>Enhanced degradation of softwood versus hardwood by the white-rot fungus Pycnoporus coccineus.</title>
        <authorList>
            <person name="Couturier M."/>
            <person name="Navarro D."/>
            <person name="Chevret D."/>
            <person name="Henrissat B."/>
            <person name="Piumi F."/>
            <person name="Ruiz-Duenas F.J."/>
            <person name="Martinez A.T."/>
            <person name="Grigoriev I.V."/>
            <person name="Riley R."/>
            <person name="Lipzen A."/>
            <person name="Berrin J.G."/>
            <person name="Master E.R."/>
            <person name="Rosso M.N."/>
        </authorList>
    </citation>
    <scope>NUCLEOTIDE SEQUENCE [LARGE SCALE GENOMIC DNA]</scope>
    <source>
        <strain evidence="3 4">BRFM310</strain>
    </source>
</reference>
<evidence type="ECO:0000313" key="4">
    <source>
        <dbReference type="Proteomes" id="UP000193067"/>
    </source>
</evidence>
<evidence type="ECO:0000313" key="3">
    <source>
        <dbReference type="EMBL" id="OSD03523.1"/>
    </source>
</evidence>
<keyword evidence="1" id="KW-0694">RNA-binding</keyword>
<comment type="similarity">
    <text evidence="1">Belongs to the RdRP family.</text>
</comment>